<gene>
    <name evidence="1" type="ORF">D6D01_07782</name>
</gene>
<dbReference type="Proteomes" id="UP000306584">
    <property type="component" value="Unassembled WGS sequence"/>
</dbReference>
<evidence type="ECO:0000313" key="1">
    <source>
        <dbReference type="EMBL" id="THY16155.1"/>
    </source>
</evidence>
<dbReference type="AlphaFoldDB" id="A0A4S9KKI8"/>
<organism evidence="1 2">
    <name type="scientific">Aureobasidium pullulans</name>
    <name type="common">Black yeast</name>
    <name type="synonym">Pullularia pullulans</name>
    <dbReference type="NCBI Taxonomy" id="5580"/>
    <lineage>
        <taxon>Eukaryota</taxon>
        <taxon>Fungi</taxon>
        <taxon>Dikarya</taxon>
        <taxon>Ascomycota</taxon>
        <taxon>Pezizomycotina</taxon>
        <taxon>Dothideomycetes</taxon>
        <taxon>Dothideomycetidae</taxon>
        <taxon>Dothideales</taxon>
        <taxon>Saccotheciaceae</taxon>
        <taxon>Aureobasidium</taxon>
    </lineage>
</organism>
<accession>A0A4S9KKI8</accession>
<comment type="caution">
    <text evidence="1">The sequence shown here is derived from an EMBL/GenBank/DDBJ whole genome shotgun (WGS) entry which is preliminary data.</text>
</comment>
<feature type="non-terminal residue" evidence="1">
    <location>
        <position position="1"/>
    </location>
</feature>
<evidence type="ECO:0000313" key="2">
    <source>
        <dbReference type="Proteomes" id="UP000306584"/>
    </source>
</evidence>
<dbReference type="EMBL" id="QZBD01000399">
    <property type="protein sequence ID" value="THY16155.1"/>
    <property type="molecule type" value="Genomic_DNA"/>
</dbReference>
<proteinExistence type="predicted"/>
<reference evidence="1 2" key="1">
    <citation type="submission" date="2018-10" db="EMBL/GenBank/DDBJ databases">
        <title>Fifty Aureobasidium pullulans genomes reveal a recombining polyextremotolerant generalist.</title>
        <authorList>
            <person name="Gostincar C."/>
            <person name="Turk M."/>
            <person name="Zajc J."/>
            <person name="Gunde-Cimerman N."/>
        </authorList>
    </citation>
    <scope>NUCLEOTIDE SEQUENCE [LARGE SCALE GENOMIC DNA]</scope>
    <source>
        <strain evidence="1 2">EXF-6604</strain>
    </source>
</reference>
<name>A0A4S9KKI8_AURPU</name>
<sequence length="174" mass="19513">DVEAHSIRNSEDGATKRPRLDIQEQIKRAGILAEQLRDTVGKDNVDSKTTAANQIASQELVRIFESMQEQTADTSKSVDGLIEAHIKVEVKTMMDFLVTHANSRYGNLCYQISAHLKPQDVTQRAAICRKVQEKMEGVNSGDYVAKIKEAIKETLAVELQNGVRNDFQVMMKDH</sequence>
<protein>
    <submittedName>
        <fullName evidence="1">Uncharacterized protein</fullName>
    </submittedName>
</protein>